<dbReference type="PANTHER" id="PTHR14025:SF20">
    <property type="entry name" value="FANCONI ANEMIA GROUP M PROTEIN"/>
    <property type="match status" value="1"/>
</dbReference>
<evidence type="ECO:0000256" key="3">
    <source>
        <dbReference type="ARBA" id="ARBA00022806"/>
    </source>
</evidence>
<dbReference type="GO" id="GO:0036297">
    <property type="term" value="P:interstrand cross-link repair"/>
    <property type="evidence" value="ECO:0007669"/>
    <property type="project" value="TreeGrafter"/>
</dbReference>
<dbReference type="STRING" id="121845.A0A1S4EPV3"/>
<protein>
    <submittedName>
        <fullName evidence="8">ATP-dependent DNA helicase MPH1</fullName>
    </submittedName>
</protein>
<accession>A0A1S4EPV3</accession>
<evidence type="ECO:0000256" key="2">
    <source>
        <dbReference type="ARBA" id="ARBA00022801"/>
    </source>
</evidence>
<dbReference type="SMART" id="SM00490">
    <property type="entry name" value="HELICc"/>
    <property type="match status" value="1"/>
</dbReference>
<dbReference type="GO" id="GO:0045003">
    <property type="term" value="P:double-strand break repair via synthesis-dependent strand annealing"/>
    <property type="evidence" value="ECO:0007669"/>
    <property type="project" value="TreeGrafter"/>
</dbReference>
<dbReference type="GO" id="GO:0016787">
    <property type="term" value="F:hydrolase activity"/>
    <property type="evidence" value="ECO:0007669"/>
    <property type="project" value="UniProtKB-KW"/>
</dbReference>
<dbReference type="PaxDb" id="121845-A0A1S4EPV3"/>
<dbReference type="InterPro" id="IPR027417">
    <property type="entry name" value="P-loop_NTPase"/>
</dbReference>
<dbReference type="SUPFAM" id="SSF52540">
    <property type="entry name" value="P-loop containing nucleoside triphosphate hydrolases"/>
    <property type="match status" value="1"/>
</dbReference>
<dbReference type="KEGG" id="dci:103521099"/>
<evidence type="ECO:0000313" key="7">
    <source>
        <dbReference type="Proteomes" id="UP000079169"/>
    </source>
</evidence>
<keyword evidence="2" id="KW-0378">Hydrolase</keyword>
<dbReference type="GO" id="GO:0005524">
    <property type="term" value="F:ATP binding"/>
    <property type="evidence" value="ECO:0007669"/>
    <property type="project" value="UniProtKB-KW"/>
</dbReference>
<dbReference type="GO" id="GO:0043138">
    <property type="term" value="F:3'-5' DNA helicase activity"/>
    <property type="evidence" value="ECO:0007669"/>
    <property type="project" value="TreeGrafter"/>
</dbReference>
<dbReference type="Proteomes" id="UP000079169">
    <property type="component" value="Unplaced"/>
</dbReference>
<gene>
    <name evidence="8" type="primary">LOC103521099</name>
</gene>
<keyword evidence="3 8" id="KW-0347">Helicase</keyword>
<keyword evidence="7" id="KW-1185">Reference proteome</keyword>
<keyword evidence="1" id="KW-0547">Nucleotide-binding</keyword>
<evidence type="ECO:0000256" key="5">
    <source>
        <dbReference type="SAM" id="MobiDB-lite"/>
    </source>
</evidence>
<evidence type="ECO:0000256" key="4">
    <source>
        <dbReference type="ARBA" id="ARBA00022840"/>
    </source>
</evidence>
<dbReference type="RefSeq" id="XP_017304194.1">
    <property type="nucleotide sequence ID" value="XM_017448705.2"/>
</dbReference>
<dbReference type="PANTHER" id="PTHR14025">
    <property type="entry name" value="FANCONI ANEMIA GROUP M FANCM FAMILY MEMBER"/>
    <property type="match status" value="1"/>
</dbReference>
<sequence>MLAKDKYVKSKAQFPHINRDLDRMIQRDFHVTHSLASALENLVTYGLRSFYNNLVEVSKEDGSCPILGKDNDLQNLLQQLKPKLDINIMSSEYAWSHLKFIRLREILESHFRLHAEKGETTKVIIFANYRVVVAEIFDVLKPLEPMVKASMFVGQSSGVTQQEQKEIMKKFRAGEFNTLIATSVGEEGLDIGEIDLVICFDAQKSPIKMVQRLGRTGRKRNGRCVILLTQGREAHNFQTSMQTCKSYVEKIINNKSIYANLAKNGPRMIPAHVTPRIKCLHIVVKDRVTPAKPSKKKPKENEKANKKSKKKLETDGNSEPAGKQNKTNAKKTKKQPMMTQSNDIRTCFENITKKKKTFIDFLTQSSGEPVSAMDDEVVIVQNKIKPMQRKRKNNP</sequence>
<feature type="region of interest" description="Disordered" evidence="5">
    <location>
        <begin position="288"/>
        <end position="341"/>
    </location>
</feature>
<evidence type="ECO:0000313" key="8">
    <source>
        <dbReference type="RefSeq" id="XP_017304194.1"/>
    </source>
</evidence>
<dbReference type="Gene3D" id="3.40.50.300">
    <property type="entry name" value="P-loop containing nucleotide triphosphate hydrolases"/>
    <property type="match status" value="1"/>
</dbReference>
<feature type="domain" description="Helicase C-terminal" evidence="6">
    <location>
        <begin position="105"/>
        <end position="265"/>
    </location>
</feature>
<dbReference type="PROSITE" id="PS51194">
    <property type="entry name" value="HELICASE_CTER"/>
    <property type="match status" value="1"/>
</dbReference>
<evidence type="ECO:0000256" key="1">
    <source>
        <dbReference type="ARBA" id="ARBA00022741"/>
    </source>
</evidence>
<organism evidence="7 8">
    <name type="scientific">Diaphorina citri</name>
    <name type="common">Asian citrus psyllid</name>
    <dbReference type="NCBI Taxonomy" id="121845"/>
    <lineage>
        <taxon>Eukaryota</taxon>
        <taxon>Metazoa</taxon>
        <taxon>Ecdysozoa</taxon>
        <taxon>Arthropoda</taxon>
        <taxon>Hexapoda</taxon>
        <taxon>Insecta</taxon>
        <taxon>Pterygota</taxon>
        <taxon>Neoptera</taxon>
        <taxon>Paraneoptera</taxon>
        <taxon>Hemiptera</taxon>
        <taxon>Sternorrhyncha</taxon>
        <taxon>Psylloidea</taxon>
        <taxon>Psyllidae</taxon>
        <taxon>Diaphorininae</taxon>
        <taxon>Diaphorina</taxon>
    </lineage>
</organism>
<dbReference type="Pfam" id="PF00271">
    <property type="entry name" value="Helicase_C"/>
    <property type="match status" value="1"/>
</dbReference>
<name>A0A1S4EPV3_DIACI</name>
<dbReference type="GeneID" id="103521099"/>
<dbReference type="GO" id="GO:0000400">
    <property type="term" value="F:four-way junction DNA binding"/>
    <property type="evidence" value="ECO:0007669"/>
    <property type="project" value="TreeGrafter"/>
</dbReference>
<dbReference type="GO" id="GO:0009378">
    <property type="term" value="F:four-way junction helicase activity"/>
    <property type="evidence" value="ECO:0007669"/>
    <property type="project" value="TreeGrafter"/>
</dbReference>
<dbReference type="AlphaFoldDB" id="A0A1S4EPV3"/>
<proteinExistence type="predicted"/>
<dbReference type="InterPro" id="IPR001650">
    <property type="entry name" value="Helicase_C-like"/>
</dbReference>
<keyword evidence="4" id="KW-0067">ATP-binding</keyword>
<reference evidence="8" key="1">
    <citation type="submission" date="2025-08" db="UniProtKB">
        <authorList>
            <consortium name="RefSeq"/>
        </authorList>
    </citation>
    <scope>IDENTIFICATION</scope>
</reference>
<evidence type="ECO:0000259" key="6">
    <source>
        <dbReference type="PROSITE" id="PS51194"/>
    </source>
</evidence>